<protein>
    <recommendedName>
        <fullName evidence="3">DUF559 domain-containing protein</fullName>
    </recommendedName>
</protein>
<dbReference type="Gene3D" id="3.40.960.10">
    <property type="entry name" value="VSR Endonuclease"/>
    <property type="match status" value="1"/>
</dbReference>
<dbReference type="AlphaFoldDB" id="A0A369P522"/>
<gene>
    <name evidence="1" type="ORF">C1850_01965</name>
</gene>
<evidence type="ECO:0000313" key="1">
    <source>
        <dbReference type="EMBL" id="RDC46367.1"/>
    </source>
</evidence>
<evidence type="ECO:0008006" key="3">
    <source>
        <dbReference type="Google" id="ProtNLM"/>
    </source>
</evidence>
<dbReference type="RefSeq" id="WP_114548405.1">
    <property type="nucleotide sequence ID" value="NZ_DBFWAD010000063.1"/>
</dbReference>
<proteinExistence type="predicted"/>
<evidence type="ECO:0000313" key="2">
    <source>
        <dbReference type="Proteomes" id="UP000253805"/>
    </source>
</evidence>
<dbReference type="EMBL" id="PPUT01000003">
    <property type="protein sequence ID" value="RDC46367.1"/>
    <property type="molecule type" value="Genomic_DNA"/>
</dbReference>
<reference evidence="1 2" key="1">
    <citation type="journal article" date="2018" name="Elife">
        <title>Discovery and characterization of a prevalent human gut bacterial enzyme sufficient for the inactivation of a family of plant toxins.</title>
        <authorList>
            <person name="Koppel N."/>
            <person name="Bisanz J.E."/>
            <person name="Pandelia M.E."/>
            <person name="Turnbaugh P.J."/>
            <person name="Balskus E.P."/>
        </authorList>
    </citation>
    <scope>NUCLEOTIDE SEQUENCE [LARGE SCALE GENOMIC DNA]</scope>
    <source>
        <strain evidence="1 2">OB21 GAM 11</strain>
    </source>
</reference>
<comment type="caution">
    <text evidence="1">The sequence shown here is derived from an EMBL/GenBank/DDBJ whole genome shotgun (WGS) entry which is preliminary data.</text>
</comment>
<dbReference type="Proteomes" id="UP000253805">
    <property type="component" value="Unassembled WGS sequence"/>
</dbReference>
<sequence>MRVALYGESAFAYYLVAGDAPSAVAPPSVLDKSCYPTQATLDYVRERMPYLTRPVHCLVPKWERCSLDDVHLHGSSYPYRSGSFLRIDHGVIVPCPELCFLQLAQSLDLLPLIQAGCFLCATFGLDPSVPSGLMGRTPLTSPRRIGAYLERCPGHDGLTRVREALRFVCAEAASPPEVFMRLVLGLPARLGGFGLSGSVMNKRIKPSKRAKALAGRESLVPDLYLPDCKLDIEFDSNAEHLTARQATLDATKRMALESDGLKVITVTTSQLASASAMRHVAQEAHARRGTRLRLRCKNFALRQKRLYQLRWSMDDYLDEGWVAAQRSCCRSSALNAEVF</sequence>
<name>A0A369P522_9ACTN</name>
<organism evidence="1 2">
    <name type="scientific">Adlercreutzia equolifaciens subsp. celatus</name>
    <dbReference type="NCBI Taxonomy" id="394340"/>
    <lineage>
        <taxon>Bacteria</taxon>
        <taxon>Bacillati</taxon>
        <taxon>Actinomycetota</taxon>
        <taxon>Coriobacteriia</taxon>
        <taxon>Eggerthellales</taxon>
        <taxon>Eggerthellaceae</taxon>
        <taxon>Adlercreutzia</taxon>
    </lineage>
</organism>
<accession>A0A369P522</accession>